<dbReference type="Gene3D" id="3.40.50.1820">
    <property type="entry name" value="alpha/beta hydrolase"/>
    <property type="match status" value="1"/>
</dbReference>
<keyword evidence="3" id="KW-1185">Reference proteome</keyword>
<dbReference type="SUPFAM" id="SSF53474">
    <property type="entry name" value="alpha/beta-Hydrolases"/>
    <property type="match status" value="1"/>
</dbReference>
<dbReference type="InterPro" id="IPR029058">
    <property type="entry name" value="AB_hydrolase_fold"/>
</dbReference>
<dbReference type="Pfam" id="PF00561">
    <property type="entry name" value="Abhydrolase_1"/>
    <property type="match status" value="1"/>
</dbReference>
<dbReference type="EMBL" id="FOXX01000014">
    <property type="protein sequence ID" value="SFQ84563.1"/>
    <property type="molecule type" value="Genomic_DNA"/>
</dbReference>
<comment type="caution">
    <text evidence="2">The sequence shown here is derived from an EMBL/GenBank/DDBJ whole genome shotgun (WGS) entry which is preliminary data.</text>
</comment>
<sequence length="280" mass="32307">MTFHIIKVEYILVKRGEEMPKVKINNVELYYEVKGSGNAIVFTHGASWNHRQWKPQIDELAKQYKTITWDVRGHGQSSLPKGKVDSEDFSKDLIGLLAHLNVKQVHLCGLSMGGHISLQTAIRHPEFVKSLILIGTPFTNTYNWFEKLFVPINRWSSIFIPMRVMAIIQARMLSKFNSNNKQYIKESVTSIPLNHWIRIWHAVSTMESGDDLHKINCPTLILQGDHDTMTERQQREMAKRIPLSKLVYIKNAHHATNLDNPTQVNNEIINHLLEIEAKLQ</sequence>
<organism evidence="2 3">
    <name type="scientific">Priestia endophytica DSM 13796</name>
    <dbReference type="NCBI Taxonomy" id="1121089"/>
    <lineage>
        <taxon>Bacteria</taxon>
        <taxon>Bacillati</taxon>
        <taxon>Bacillota</taxon>
        <taxon>Bacilli</taxon>
        <taxon>Bacillales</taxon>
        <taxon>Bacillaceae</taxon>
        <taxon>Priestia</taxon>
    </lineage>
</organism>
<evidence type="ECO:0000313" key="2">
    <source>
        <dbReference type="EMBL" id="SFQ84563.1"/>
    </source>
</evidence>
<evidence type="ECO:0000313" key="3">
    <source>
        <dbReference type="Proteomes" id="UP000182762"/>
    </source>
</evidence>
<accession>A0A1I6BUG7</accession>
<evidence type="ECO:0000259" key="1">
    <source>
        <dbReference type="Pfam" id="PF00561"/>
    </source>
</evidence>
<dbReference type="PRINTS" id="PR00111">
    <property type="entry name" value="ABHYDROLASE"/>
</dbReference>
<gene>
    <name evidence="2" type="ORF">SAMN02745910_04216</name>
</gene>
<dbReference type="InterPro" id="IPR050266">
    <property type="entry name" value="AB_hydrolase_sf"/>
</dbReference>
<name>A0A1I6BUG7_9BACI</name>
<proteinExistence type="predicted"/>
<dbReference type="InterPro" id="IPR000073">
    <property type="entry name" value="AB_hydrolase_1"/>
</dbReference>
<reference evidence="2 3" key="1">
    <citation type="submission" date="2016-10" db="EMBL/GenBank/DDBJ databases">
        <authorList>
            <person name="Varghese N."/>
            <person name="Submissions S."/>
        </authorList>
    </citation>
    <scope>NUCLEOTIDE SEQUENCE [LARGE SCALE GENOMIC DNA]</scope>
    <source>
        <strain evidence="2 3">DSM 13796</strain>
    </source>
</reference>
<dbReference type="PANTHER" id="PTHR43798">
    <property type="entry name" value="MONOACYLGLYCEROL LIPASE"/>
    <property type="match status" value="1"/>
</dbReference>
<dbReference type="Proteomes" id="UP000182762">
    <property type="component" value="Unassembled WGS sequence"/>
</dbReference>
<protein>
    <submittedName>
        <fullName evidence="2">Pimeloyl-ACP methyl ester carboxylesterase</fullName>
    </submittedName>
</protein>
<feature type="domain" description="AB hydrolase-1" evidence="1">
    <location>
        <begin position="38"/>
        <end position="261"/>
    </location>
</feature>